<dbReference type="Gene3D" id="3.20.20.240">
    <property type="entry name" value="Methylmalonyl-CoA mutase"/>
    <property type="match status" value="1"/>
</dbReference>
<name>A0ABZ1C8Q5_9BACT</name>
<reference evidence="3 4" key="1">
    <citation type="submission" date="2023-12" db="EMBL/GenBank/DDBJ databases">
        <title>Description of an unclassified Opitutus bacterium of Verrucomicrobiota.</title>
        <authorList>
            <person name="Zhang D.-F."/>
        </authorList>
    </citation>
    <scope>NUCLEOTIDE SEQUENCE [LARGE SCALE GENOMIC DNA]</scope>
    <source>
        <strain evidence="3 4">WL0086</strain>
    </source>
</reference>
<dbReference type="SUPFAM" id="SSF51703">
    <property type="entry name" value="Cobalamin (vitamin B12)-dependent enzymes"/>
    <property type="match status" value="1"/>
</dbReference>
<dbReference type="Gene3D" id="3.40.50.280">
    <property type="entry name" value="Cobalamin-binding domain"/>
    <property type="match status" value="1"/>
</dbReference>
<feature type="domain" description="Methylmalonyl-CoA mutase alpha/beta chain catalytic" evidence="2">
    <location>
        <begin position="43"/>
        <end position="461"/>
    </location>
</feature>
<accession>A0ABZ1C8Q5</accession>
<dbReference type="RefSeq" id="WP_221028889.1">
    <property type="nucleotide sequence ID" value="NZ_CP139781.1"/>
</dbReference>
<dbReference type="Proteomes" id="UP000738431">
    <property type="component" value="Chromosome"/>
</dbReference>
<protein>
    <submittedName>
        <fullName evidence="3">Methylmalonyl-CoA mutase family protein</fullName>
    </submittedName>
</protein>
<sequence length="676" mass="70725">MDQNNSPKNSPEEPLAEALAAWRAQVERDLKGAPFEKRLITRTPEGISLNPLYTRADLPAGFSAEEAPGTGSRVRGTRAPGDTKVCRRLQAINRADADGFNTALRAALMAGQDAVVVPGADLAAQGGWAPAKLEELTQALREVELTAVPVHFPVGASALPAIAMLVAYAEERGLSLETLCGSVAADPIAAAVREGAMPADMSPVWDDVASSVNWSAEKAPGLRTVAVDASVWSDAGANAVQELGLALAAIAENVRGLEGKDVALEKLAAATLVRFGIGPRFFMELAKFRAWRVVLAKLMVALDGDAADAAAVEVVAQTGRWNKTRLDTHVNMLRTTTEGLSAMLGGVDGLSIEAFDTVTGANSAVGERIARNLHVLLSEEFGFSVPADAAGGSWYVENTTDQLARKAWAFFQEVEKQGGLVAALKAGWVQTQLAGTAKGRDRDYAVRRSGLIGTNLFPNAKDVIKDAAAAPAAVSAFIAADTSIAWSNRLSNAVDALRAGNAVATVVGDTPMATEPLTELPVYKAAAPFEAMRLAAADLATKRGQAPTVFFAKMGPVKQHKPRADFSAGFLSVGGFALNSKAAFATAEEAAAAALESGADALVICSTDDTYPDLVPPLCAAVKAAKPDMQIVLAGLPRDEAVQKQFTDAGVDEFIHVRADVPATLSRMLNRIGANL</sequence>
<dbReference type="InterPro" id="IPR016176">
    <property type="entry name" value="Cbl-dep_enz_cat"/>
</dbReference>
<dbReference type="InterPro" id="IPR006099">
    <property type="entry name" value="MeMalonylCoA_mutase_a/b_cat"/>
</dbReference>
<evidence type="ECO:0000313" key="3">
    <source>
        <dbReference type="EMBL" id="WRQ88077.1"/>
    </source>
</evidence>
<dbReference type="Pfam" id="PF01642">
    <property type="entry name" value="MM_CoA_mutase"/>
    <property type="match status" value="1"/>
</dbReference>
<evidence type="ECO:0000313" key="4">
    <source>
        <dbReference type="Proteomes" id="UP000738431"/>
    </source>
</evidence>
<evidence type="ECO:0000259" key="2">
    <source>
        <dbReference type="Pfam" id="PF01642"/>
    </source>
</evidence>
<dbReference type="PANTHER" id="PTHR48101">
    <property type="entry name" value="METHYLMALONYL-COA MUTASE, MITOCHONDRIAL-RELATED"/>
    <property type="match status" value="1"/>
</dbReference>
<proteinExistence type="predicted"/>
<organism evidence="3 4">
    <name type="scientific">Actomonas aquatica</name>
    <dbReference type="NCBI Taxonomy" id="2866162"/>
    <lineage>
        <taxon>Bacteria</taxon>
        <taxon>Pseudomonadati</taxon>
        <taxon>Verrucomicrobiota</taxon>
        <taxon>Opitutia</taxon>
        <taxon>Opitutales</taxon>
        <taxon>Opitutaceae</taxon>
        <taxon>Actomonas</taxon>
    </lineage>
</organism>
<keyword evidence="4" id="KW-1185">Reference proteome</keyword>
<dbReference type="EMBL" id="CP139781">
    <property type="protein sequence ID" value="WRQ88077.1"/>
    <property type="molecule type" value="Genomic_DNA"/>
</dbReference>
<dbReference type="PANTHER" id="PTHR48101:SF4">
    <property type="entry name" value="METHYLMALONYL-COA MUTASE, MITOCHONDRIAL"/>
    <property type="match status" value="1"/>
</dbReference>
<evidence type="ECO:0000256" key="1">
    <source>
        <dbReference type="SAM" id="MobiDB-lite"/>
    </source>
</evidence>
<gene>
    <name evidence="3" type="ORF">K1X11_001575</name>
</gene>
<feature type="region of interest" description="Disordered" evidence="1">
    <location>
        <begin position="60"/>
        <end position="80"/>
    </location>
</feature>